<dbReference type="EMBL" id="UINC01004862">
    <property type="protein sequence ID" value="SVA17385.1"/>
    <property type="molecule type" value="Genomic_DNA"/>
</dbReference>
<dbReference type="AntiFam" id="ANF00012">
    <property type="entry name" value="tRNA translation"/>
</dbReference>
<protein>
    <submittedName>
        <fullName evidence="2">Uncharacterized protein</fullName>
    </submittedName>
</protein>
<gene>
    <name evidence="2" type="ORF">METZ01_LOCUS70239</name>
</gene>
<dbReference type="AlphaFoldDB" id="A0A381TMV6"/>
<reference evidence="2" key="1">
    <citation type="submission" date="2018-05" db="EMBL/GenBank/DDBJ databases">
        <authorList>
            <person name="Lanie J.A."/>
            <person name="Ng W.-L."/>
            <person name="Kazmierczak K.M."/>
            <person name="Andrzejewski T.M."/>
            <person name="Davidsen T.M."/>
            <person name="Wayne K.J."/>
            <person name="Tettelin H."/>
            <person name="Glass J.I."/>
            <person name="Rusch D."/>
            <person name="Podicherti R."/>
            <person name="Tsui H.-C.T."/>
            <person name="Winkler M.E."/>
        </authorList>
    </citation>
    <scope>NUCLEOTIDE SEQUENCE</scope>
</reference>
<organism evidence="2">
    <name type="scientific">marine metagenome</name>
    <dbReference type="NCBI Taxonomy" id="408172"/>
    <lineage>
        <taxon>unclassified sequences</taxon>
        <taxon>metagenomes</taxon>
        <taxon>ecological metagenomes</taxon>
    </lineage>
</organism>
<evidence type="ECO:0000313" key="2">
    <source>
        <dbReference type="EMBL" id="SVA17385.1"/>
    </source>
</evidence>
<evidence type="ECO:0000256" key="1">
    <source>
        <dbReference type="SAM" id="MobiDB-lite"/>
    </source>
</evidence>
<name>A0A381TMV6_9ZZZZ</name>
<accession>A0A381TMV6</accession>
<feature type="region of interest" description="Disordered" evidence="1">
    <location>
        <begin position="32"/>
        <end position="65"/>
    </location>
</feature>
<feature type="compositionally biased region" description="Basic and acidic residues" evidence="1">
    <location>
        <begin position="47"/>
        <end position="56"/>
    </location>
</feature>
<proteinExistence type="predicted"/>
<sequence length="65" mass="7589">MLDGIRTRNPQIRSLMRYPLRHEHLKPLCAARPSDFAHSTGAKNRRKTTDNREIRTPAEFLPSDF</sequence>